<evidence type="ECO:0000256" key="3">
    <source>
        <dbReference type="ARBA" id="ARBA00022485"/>
    </source>
</evidence>
<dbReference type="Gene3D" id="1.10.569.10">
    <property type="entry name" value="Aldehyde Ferredoxin Oxidoreductase Protein, subunit A, domain 2"/>
    <property type="match status" value="1"/>
</dbReference>
<evidence type="ECO:0000256" key="6">
    <source>
        <dbReference type="ARBA" id="ARBA00023004"/>
    </source>
</evidence>
<dbReference type="SMART" id="SM00790">
    <property type="entry name" value="AFOR_N"/>
    <property type="match status" value="1"/>
</dbReference>
<dbReference type="Pfam" id="PF01314">
    <property type="entry name" value="AFOR_C"/>
    <property type="match status" value="1"/>
</dbReference>
<protein>
    <submittedName>
        <fullName evidence="10">Putative oxidoreductase YdhV</fullName>
        <ecNumber evidence="10">1.-.-.-</ecNumber>
    </submittedName>
</protein>
<dbReference type="InterPro" id="IPR051919">
    <property type="entry name" value="W-dependent_AOR"/>
</dbReference>
<evidence type="ECO:0000313" key="10">
    <source>
        <dbReference type="EMBL" id="KYH31487.1"/>
    </source>
</evidence>
<dbReference type="SUPFAM" id="SSF48310">
    <property type="entry name" value="Aldehyde ferredoxin oxidoreductase, C-terminal domains"/>
    <property type="match status" value="1"/>
</dbReference>
<evidence type="ECO:0000259" key="9">
    <source>
        <dbReference type="SMART" id="SM00790"/>
    </source>
</evidence>
<comment type="caution">
    <text evidence="10">The sequence shown here is derived from an EMBL/GenBank/DDBJ whole genome shotgun (WGS) entry which is preliminary data.</text>
</comment>
<dbReference type="EC" id="1.-.-.-" evidence="10"/>
<sequence>MIYGYAGSLLRVNLSEKVISSFELSKDLAHEWIGGTGLGVKILFDEVAPTVKWDSSGNKVIMSAGPLSGTPGIGSGTFGLVTIGAMTGGICASQANGCFGPFLRSCGYDALILEGQSNDWVYLYIDENKVEIRPADHLLGLDTTATQDRIHEENGTNRHGMSIYCIGPAGENLVNFACLIGDYGHVAAHNGNGAVLGAKRIKAIAVKKGKKKVNFYNKEALVDAAKKMNEYAKESRAGADTAAYGTIVGFPPAPAAGVLPVKNLTTSIFPEASEFDPRKLRNNLYDIKRRPCFGCNWSHCVDIKFKEGPYKDLEEFEEAEYELMAGFGSVIGVNNPADAMVLANYVDRLGMDGNETSWVVAWCIECYEKGYFTKEDFGGLELGWGNVESTRKLIEMIAYRRGFGDILAGGARRAAKHVGGPAHDCAVFTEKGNTPRGHDHRSLAMWPEYLDVHVSSTGTIEVVGGFLDVTQHGLQPRTDPSDWQQVARQNAGVAGRRVFEDSLGVCRFMTENIQYVIEAVNASTGEEYDLNKIMRIGKKIINLMRIYNLLRGITVAVERPSPRYGSPVVDGACQGVHPGKYLPEMRSMYFELMGWDKNTGIPLPETLKELGLSDLIEVVRGINVNLHRCC</sequence>
<dbReference type="PATRIC" id="fig|1122241.3.peg.2370"/>
<keyword evidence="4" id="KW-0479">Metal-binding</keyword>
<dbReference type="RefSeq" id="WP_062284885.1">
    <property type="nucleotide sequence ID" value="NZ_LTBC01000010.1"/>
</dbReference>
<proteinExistence type="inferred from homology"/>
<dbReference type="Gene3D" id="1.10.599.10">
    <property type="entry name" value="Aldehyde Ferredoxin Oxidoreductase Protein, subunit A, domain 3"/>
    <property type="match status" value="1"/>
</dbReference>
<dbReference type="EMBL" id="LTBC01000010">
    <property type="protein sequence ID" value="KYH31487.1"/>
    <property type="molecule type" value="Genomic_DNA"/>
</dbReference>
<evidence type="ECO:0000256" key="5">
    <source>
        <dbReference type="ARBA" id="ARBA00023002"/>
    </source>
</evidence>
<dbReference type="InterPro" id="IPR001203">
    <property type="entry name" value="OxRdtase_Ald_Fedxn_C"/>
</dbReference>
<dbReference type="PANTHER" id="PTHR30038">
    <property type="entry name" value="ALDEHYDE FERREDOXIN OXIDOREDUCTASE"/>
    <property type="match status" value="1"/>
</dbReference>
<dbReference type="InterPro" id="IPR013983">
    <property type="entry name" value="Ald_Fedxn_OxRdtase_N"/>
</dbReference>
<reference evidence="10 11" key="1">
    <citation type="submission" date="2016-02" db="EMBL/GenBank/DDBJ databases">
        <title>Genome sequence of Moorella mulderi DSM 14980.</title>
        <authorList>
            <person name="Poehlein A."/>
            <person name="Daniel R."/>
        </authorList>
    </citation>
    <scope>NUCLEOTIDE SEQUENCE [LARGE SCALE GENOMIC DNA]</scope>
    <source>
        <strain evidence="10 11">DSM 14980</strain>
    </source>
</reference>
<dbReference type="Pfam" id="PF02730">
    <property type="entry name" value="AFOR_N"/>
    <property type="match status" value="1"/>
</dbReference>
<dbReference type="GO" id="GO:0046872">
    <property type="term" value="F:metal ion binding"/>
    <property type="evidence" value="ECO:0007669"/>
    <property type="project" value="UniProtKB-KW"/>
</dbReference>
<accession>A0A151AVQ7</accession>
<dbReference type="InterPro" id="IPR013985">
    <property type="entry name" value="Ald_Fedxn_OxRdtase_dom3"/>
</dbReference>
<keyword evidence="3" id="KW-0004">4Fe-4S</keyword>
<dbReference type="GO" id="GO:0016625">
    <property type="term" value="F:oxidoreductase activity, acting on the aldehyde or oxo group of donors, iron-sulfur protein as acceptor"/>
    <property type="evidence" value="ECO:0007669"/>
    <property type="project" value="InterPro"/>
</dbReference>
<evidence type="ECO:0000256" key="4">
    <source>
        <dbReference type="ARBA" id="ARBA00022723"/>
    </source>
</evidence>
<evidence type="ECO:0000256" key="7">
    <source>
        <dbReference type="ARBA" id="ARBA00023014"/>
    </source>
</evidence>
<evidence type="ECO:0000256" key="2">
    <source>
        <dbReference type="ARBA" id="ARBA00011032"/>
    </source>
</evidence>
<comment type="cofactor">
    <cofactor evidence="1">
        <name>[4Fe-4S] cluster</name>
        <dbReference type="ChEBI" id="CHEBI:49883"/>
    </cofactor>
</comment>
<dbReference type="OrthoDB" id="9763894at2"/>
<dbReference type="Proteomes" id="UP000075670">
    <property type="component" value="Unassembled WGS sequence"/>
</dbReference>
<comment type="cofactor">
    <cofactor evidence="8">
        <name>tungstopterin</name>
        <dbReference type="ChEBI" id="CHEBI:30402"/>
    </cofactor>
</comment>
<keyword evidence="7" id="KW-0411">Iron-sulfur</keyword>
<evidence type="ECO:0000256" key="8">
    <source>
        <dbReference type="ARBA" id="ARBA00049934"/>
    </source>
</evidence>
<dbReference type="AlphaFoldDB" id="A0A151AVQ7"/>
<keyword evidence="6" id="KW-0408">Iron</keyword>
<dbReference type="SUPFAM" id="SSF56228">
    <property type="entry name" value="Aldehyde ferredoxin oxidoreductase, N-terminal domain"/>
    <property type="match status" value="1"/>
</dbReference>
<evidence type="ECO:0000256" key="1">
    <source>
        <dbReference type="ARBA" id="ARBA00001966"/>
    </source>
</evidence>
<keyword evidence="11" id="KW-1185">Reference proteome</keyword>
<dbReference type="InterPro" id="IPR036503">
    <property type="entry name" value="Ald_Fedxn_OxRdtase_N_sf"/>
</dbReference>
<feature type="domain" description="Aldehyde ferredoxin oxidoreductase N-terminal" evidence="9">
    <location>
        <begin position="5"/>
        <end position="210"/>
    </location>
</feature>
<dbReference type="GO" id="GO:0009055">
    <property type="term" value="F:electron transfer activity"/>
    <property type="evidence" value="ECO:0007669"/>
    <property type="project" value="InterPro"/>
</dbReference>
<dbReference type="InterPro" id="IPR036021">
    <property type="entry name" value="Tungsten_al_ferr_oxy-like_C"/>
</dbReference>
<gene>
    <name evidence="10" type="primary">ydhV_4</name>
    <name evidence="10" type="ORF">MOMUL_22260</name>
</gene>
<dbReference type="InterPro" id="IPR013984">
    <property type="entry name" value="Ald_Fedxn_OxRdtase_dom2"/>
</dbReference>
<organism evidence="10 11">
    <name type="scientific">Moorella mulderi DSM 14980</name>
    <dbReference type="NCBI Taxonomy" id="1122241"/>
    <lineage>
        <taxon>Bacteria</taxon>
        <taxon>Bacillati</taxon>
        <taxon>Bacillota</taxon>
        <taxon>Clostridia</taxon>
        <taxon>Neomoorellales</taxon>
        <taxon>Neomoorellaceae</taxon>
        <taxon>Neomoorella</taxon>
    </lineage>
</organism>
<evidence type="ECO:0000313" key="11">
    <source>
        <dbReference type="Proteomes" id="UP000075670"/>
    </source>
</evidence>
<name>A0A151AVQ7_9FIRM</name>
<keyword evidence="5 10" id="KW-0560">Oxidoreductase</keyword>
<comment type="similarity">
    <text evidence="2">Belongs to the AOR/FOR family.</text>
</comment>
<dbReference type="GO" id="GO:0051539">
    <property type="term" value="F:4 iron, 4 sulfur cluster binding"/>
    <property type="evidence" value="ECO:0007669"/>
    <property type="project" value="UniProtKB-KW"/>
</dbReference>
<dbReference type="PANTHER" id="PTHR30038:SF7">
    <property type="entry name" value="TUNGSTEN-CONTAINING GLYCERALDEHYDE-3-PHOSPHATE:FERREDOXIN OXIDOREDUCTASE"/>
    <property type="match status" value="1"/>
</dbReference>
<dbReference type="Gene3D" id="3.60.9.10">
    <property type="entry name" value="Aldehyde ferredoxin oxidoreductase, N-terminal domain"/>
    <property type="match status" value="1"/>
</dbReference>